<dbReference type="AlphaFoldDB" id="B9RJ61"/>
<keyword evidence="2" id="KW-1185">Reference proteome</keyword>
<dbReference type="PANTHER" id="PTHR38542">
    <property type="entry name" value="OS04G0450500 PROTEIN"/>
    <property type="match status" value="1"/>
</dbReference>
<protein>
    <submittedName>
        <fullName evidence="1">Uncharacterized protein</fullName>
    </submittedName>
</protein>
<dbReference type="SUPFAM" id="SSF50249">
    <property type="entry name" value="Nucleic acid-binding proteins"/>
    <property type="match status" value="1"/>
</dbReference>
<evidence type="ECO:0000313" key="2">
    <source>
        <dbReference type="Proteomes" id="UP000008311"/>
    </source>
</evidence>
<sequence>MTSAIGWYGPLIDLSKAASHIGDFVQLLVFVHRCSPIQYKLSKGGEVIRTDIQVGDDTLPYFSVSLWQKQMATLAVTGDVILLQNVKITKFGDIIEAKTVQFSSLHCLIHPYDLLFSKGVDDLVSECQVGNTTLEKLVKVVKWVQRAASSLYNIASNAFQKRQLPRNWKVVEQSEARDIFLLSQVLHLRDSCKAIFHAFVGEIFLPITWRLLGDSEKENMFENYGHLNKALVGTDHSWTALTLKLCTSLGTATELIRSTNSNVASLSERVQELEKIVKRGDSAVAAAKAVHVSLNQKDDLLSGSQNVQ</sequence>
<dbReference type="PANTHER" id="PTHR38542:SF2">
    <property type="entry name" value="REPLICATION FACTOR A C-TERMINAL DOMAIN-CONTAINING PROTEIN"/>
    <property type="match status" value="1"/>
</dbReference>
<dbReference type="Proteomes" id="UP000008311">
    <property type="component" value="Unassembled WGS sequence"/>
</dbReference>
<reference evidence="2" key="1">
    <citation type="journal article" date="2010" name="Nat. Biotechnol.">
        <title>Draft genome sequence of the oilseed species Ricinus communis.</title>
        <authorList>
            <person name="Chan A.P."/>
            <person name="Crabtree J."/>
            <person name="Zhao Q."/>
            <person name="Lorenzi H."/>
            <person name="Orvis J."/>
            <person name="Puiu D."/>
            <person name="Melake-Berhan A."/>
            <person name="Jones K.M."/>
            <person name="Redman J."/>
            <person name="Chen G."/>
            <person name="Cahoon E.B."/>
            <person name="Gedil M."/>
            <person name="Stanke M."/>
            <person name="Haas B.J."/>
            <person name="Wortman J.R."/>
            <person name="Fraser-Liggett C.M."/>
            <person name="Ravel J."/>
            <person name="Rabinowicz P.D."/>
        </authorList>
    </citation>
    <scope>NUCLEOTIDE SEQUENCE [LARGE SCALE GENOMIC DNA]</scope>
    <source>
        <strain evidence="2">cv. Hale</strain>
    </source>
</reference>
<dbReference type="InParanoid" id="B9RJ61"/>
<accession>B9RJ61</accession>
<dbReference type="Gene3D" id="2.40.50.140">
    <property type="entry name" value="Nucleic acid-binding proteins"/>
    <property type="match status" value="1"/>
</dbReference>
<proteinExistence type="predicted"/>
<dbReference type="EMBL" id="EQ973783">
    <property type="protein sequence ID" value="EEF48363.1"/>
    <property type="molecule type" value="Genomic_DNA"/>
</dbReference>
<dbReference type="STRING" id="3988.B9RJ61"/>
<dbReference type="eggNOG" id="ENOG502QR6N">
    <property type="taxonomic scope" value="Eukaryota"/>
</dbReference>
<name>B9RJ61_RICCO</name>
<gene>
    <name evidence="1" type="ORF">RCOM_1031520</name>
</gene>
<organism evidence="1 2">
    <name type="scientific">Ricinus communis</name>
    <name type="common">Castor bean</name>
    <dbReference type="NCBI Taxonomy" id="3988"/>
    <lineage>
        <taxon>Eukaryota</taxon>
        <taxon>Viridiplantae</taxon>
        <taxon>Streptophyta</taxon>
        <taxon>Embryophyta</taxon>
        <taxon>Tracheophyta</taxon>
        <taxon>Spermatophyta</taxon>
        <taxon>Magnoliopsida</taxon>
        <taxon>eudicotyledons</taxon>
        <taxon>Gunneridae</taxon>
        <taxon>Pentapetalae</taxon>
        <taxon>rosids</taxon>
        <taxon>fabids</taxon>
        <taxon>Malpighiales</taxon>
        <taxon>Euphorbiaceae</taxon>
        <taxon>Acalyphoideae</taxon>
        <taxon>Acalypheae</taxon>
        <taxon>Ricinus</taxon>
    </lineage>
</organism>
<dbReference type="InterPro" id="IPR012340">
    <property type="entry name" value="NA-bd_OB-fold"/>
</dbReference>
<evidence type="ECO:0000313" key="1">
    <source>
        <dbReference type="EMBL" id="EEF48363.1"/>
    </source>
</evidence>